<evidence type="ECO:0000256" key="1">
    <source>
        <dbReference type="ARBA" id="ARBA00022448"/>
    </source>
</evidence>
<keyword evidence="2" id="KW-0547">Nucleotide-binding</keyword>
<comment type="caution">
    <text evidence="5">The sequence shown here is derived from an EMBL/GenBank/DDBJ whole genome shotgun (WGS) entry which is preliminary data.</text>
</comment>
<feature type="domain" description="ABC transporter" evidence="4">
    <location>
        <begin position="15"/>
        <end position="250"/>
    </location>
</feature>
<dbReference type="GO" id="GO:0005524">
    <property type="term" value="F:ATP binding"/>
    <property type="evidence" value="ECO:0007669"/>
    <property type="project" value="UniProtKB-KW"/>
</dbReference>
<dbReference type="CDD" id="cd03255">
    <property type="entry name" value="ABC_MJ0796_LolCDE_FtsE"/>
    <property type="match status" value="1"/>
</dbReference>
<name>A0ABP9FX87_9MICC</name>
<evidence type="ECO:0000256" key="2">
    <source>
        <dbReference type="ARBA" id="ARBA00022741"/>
    </source>
</evidence>
<organism evidence="5 6">
    <name type="scientific">Nesterenkonia rhizosphaerae</name>
    <dbReference type="NCBI Taxonomy" id="1348272"/>
    <lineage>
        <taxon>Bacteria</taxon>
        <taxon>Bacillati</taxon>
        <taxon>Actinomycetota</taxon>
        <taxon>Actinomycetes</taxon>
        <taxon>Micrococcales</taxon>
        <taxon>Micrococcaceae</taxon>
        <taxon>Nesterenkonia</taxon>
    </lineage>
</organism>
<evidence type="ECO:0000256" key="3">
    <source>
        <dbReference type="ARBA" id="ARBA00022840"/>
    </source>
</evidence>
<dbReference type="InterPro" id="IPR003593">
    <property type="entry name" value="AAA+_ATPase"/>
</dbReference>
<dbReference type="SUPFAM" id="SSF52540">
    <property type="entry name" value="P-loop containing nucleoside triphosphate hydrolases"/>
    <property type="match status" value="1"/>
</dbReference>
<dbReference type="SMART" id="SM00382">
    <property type="entry name" value="AAA"/>
    <property type="match status" value="1"/>
</dbReference>
<dbReference type="PROSITE" id="PS00211">
    <property type="entry name" value="ABC_TRANSPORTER_1"/>
    <property type="match status" value="1"/>
</dbReference>
<dbReference type="InterPro" id="IPR027417">
    <property type="entry name" value="P-loop_NTPase"/>
</dbReference>
<sequence>MHSAPAVAHAPATAVHLSEVTKTYPDGPVTVRALNQVSLGLRSGSFTAVMGPSGSGKSTLLNCIAGLETPDSGRILIGDVEVTRLSGDALTRFRRDHVGFIFQSYNLIDHLTVVENIRLPLMLAGRKADPEWEKALIHAVHLNGKEHRLPSGLSGGQAQRVAIARAMITRPSVIFADEPTGALDSHTGQEILELLRKTAASVGQTVVLVTHDARIASAAEQVLFLADGSWAGHLVAPTPEEITSYVMELGT</sequence>
<evidence type="ECO:0000313" key="6">
    <source>
        <dbReference type="Proteomes" id="UP001500368"/>
    </source>
</evidence>
<dbReference type="InterPro" id="IPR017871">
    <property type="entry name" value="ABC_transporter-like_CS"/>
</dbReference>
<dbReference type="PANTHER" id="PTHR24220">
    <property type="entry name" value="IMPORT ATP-BINDING PROTEIN"/>
    <property type="match status" value="1"/>
</dbReference>
<dbReference type="Proteomes" id="UP001500368">
    <property type="component" value="Unassembled WGS sequence"/>
</dbReference>
<dbReference type="PANTHER" id="PTHR24220:SF685">
    <property type="entry name" value="ABC TRANSPORTER RELATED"/>
    <property type="match status" value="1"/>
</dbReference>
<dbReference type="RefSeq" id="WP_345477371.1">
    <property type="nucleotide sequence ID" value="NZ_BAABLW010000007.1"/>
</dbReference>
<reference evidence="6" key="1">
    <citation type="journal article" date="2019" name="Int. J. Syst. Evol. Microbiol.">
        <title>The Global Catalogue of Microorganisms (GCM) 10K type strain sequencing project: providing services to taxonomists for standard genome sequencing and annotation.</title>
        <authorList>
            <consortium name="The Broad Institute Genomics Platform"/>
            <consortium name="The Broad Institute Genome Sequencing Center for Infectious Disease"/>
            <person name="Wu L."/>
            <person name="Ma J."/>
        </authorList>
    </citation>
    <scope>NUCLEOTIDE SEQUENCE [LARGE SCALE GENOMIC DNA]</scope>
    <source>
        <strain evidence="6">JCM 19129</strain>
    </source>
</reference>
<keyword evidence="3 5" id="KW-0067">ATP-binding</keyword>
<dbReference type="InterPro" id="IPR015854">
    <property type="entry name" value="ABC_transpr_LolD-like"/>
</dbReference>
<gene>
    <name evidence="5" type="ORF">GCM10025790_14250</name>
</gene>
<dbReference type="Gene3D" id="3.40.50.300">
    <property type="entry name" value="P-loop containing nucleotide triphosphate hydrolases"/>
    <property type="match status" value="1"/>
</dbReference>
<keyword evidence="6" id="KW-1185">Reference proteome</keyword>
<dbReference type="Pfam" id="PF00005">
    <property type="entry name" value="ABC_tran"/>
    <property type="match status" value="1"/>
</dbReference>
<dbReference type="EMBL" id="BAABLW010000007">
    <property type="protein sequence ID" value="GAA4919485.1"/>
    <property type="molecule type" value="Genomic_DNA"/>
</dbReference>
<evidence type="ECO:0000313" key="5">
    <source>
        <dbReference type="EMBL" id="GAA4919485.1"/>
    </source>
</evidence>
<dbReference type="InterPro" id="IPR017911">
    <property type="entry name" value="MacB-like_ATP-bd"/>
</dbReference>
<protein>
    <submittedName>
        <fullName evidence="5">ABC transporter ATP-binding protein</fullName>
    </submittedName>
</protein>
<dbReference type="InterPro" id="IPR003439">
    <property type="entry name" value="ABC_transporter-like_ATP-bd"/>
</dbReference>
<evidence type="ECO:0000259" key="4">
    <source>
        <dbReference type="PROSITE" id="PS50893"/>
    </source>
</evidence>
<proteinExistence type="predicted"/>
<accession>A0ABP9FX87</accession>
<keyword evidence="1" id="KW-0813">Transport</keyword>
<dbReference type="PROSITE" id="PS50893">
    <property type="entry name" value="ABC_TRANSPORTER_2"/>
    <property type="match status" value="1"/>
</dbReference>